<keyword evidence="1" id="KW-1133">Transmembrane helix</keyword>
<keyword evidence="1" id="KW-0472">Membrane</keyword>
<feature type="transmembrane region" description="Helical" evidence="1">
    <location>
        <begin position="58"/>
        <end position="79"/>
    </location>
</feature>
<sequence length="120" mass="14424">MQFDHLTEDNYLIFAIKNYENPQCSTYEDFEEDMKRFKYVKRLFKKYLVHEILRTNLILNHIIILFNVFGDAALPLLFFRIESVHWPVLKTFLVFLNRWPEGFMEQIPTDKSVMDALSGI</sequence>
<dbReference type="EMBL" id="MW117965">
    <property type="protein sequence ID" value="QPB07840.1"/>
    <property type="molecule type" value="Genomic_DNA"/>
</dbReference>
<evidence type="ECO:0000313" key="3">
    <source>
        <dbReference type="Proteomes" id="UP000663144"/>
    </source>
</evidence>
<keyword evidence="3" id="KW-1185">Reference proteome</keyword>
<name>A0A873W9U8_9CAUD</name>
<dbReference type="GeneID" id="77946536"/>
<organism evidence="2 3">
    <name type="scientific">Synechococcus phage S-H38</name>
    <dbReference type="NCBI Taxonomy" id="2783673"/>
    <lineage>
        <taxon>Viruses</taxon>
        <taxon>Duplodnaviria</taxon>
        <taxon>Heunggongvirae</taxon>
        <taxon>Uroviricota</taxon>
        <taxon>Caudoviricetes</taxon>
        <taxon>Pantevenvirales</taxon>
        <taxon>Kyanoviridae</taxon>
        <taxon>Yellowseavirus</taxon>
        <taxon>Yellowseavirus thirtyeight</taxon>
    </lineage>
</organism>
<proteinExistence type="predicted"/>
<dbReference type="Pfam" id="PF23837">
    <property type="entry name" value="DUF7207"/>
    <property type="match status" value="1"/>
</dbReference>
<protein>
    <submittedName>
        <fullName evidence="2">Uncharacterized protein</fullName>
    </submittedName>
</protein>
<evidence type="ECO:0000313" key="2">
    <source>
        <dbReference type="EMBL" id="QPB07840.1"/>
    </source>
</evidence>
<accession>A0A873W9U8</accession>
<dbReference type="InterPro" id="IPR055631">
    <property type="entry name" value="DUF7207"/>
</dbReference>
<evidence type="ECO:0000256" key="1">
    <source>
        <dbReference type="SAM" id="Phobius"/>
    </source>
</evidence>
<dbReference type="Proteomes" id="UP000663144">
    <property type="component" value="Segment"/>
</dbReference>
<reference evidence="2" key="1">
    <citation type="submission" date="2020-10" db="EMBL/GenBank/DDBJ databases">
        <title>The Isolation and Genome Sequence of a Novel Cyanophage S-H38 from the Yellow Sea, China.</title>
        <authorList>
            <person name="Jiang T."/>
        </authorList>
    </citation>
    <scope>NUCLEOTIDE SEQUENCE</scope>
</reference>
<dbReference type="KEGG" id="vg:77946536"/>
<keyword evidence="1" id="KW-0812">Transmembrane</keyword>
<dbReference type="RefSeq" id="YP_010670331.1">
    <property type="nucleotide sequence ID" value="NC_070964.1"/>
</dbReference>